<keyword evidence="1" id="KW-0812">Transmembrane</keyword>
<dbReference type="EMBL" id="JACBKZ010000012">
    <property type="protein sequence ID" value="KAF5937253.1"/>
    <property type="molecule type" value="Genomic_DNA"/>
</dbReference>
<organism evidence="2 3">
    <name type="scientific">Camellia sinensis</name>
    <name type="common">Tea plant</name>
    <name type="synonym">Thea sinensis</name>
    <dbReference type="NCBI Taxonomy" id="4442"/>
    <lineage>
        <taxon>Eukaryota</taxon>
        <taxon>Viridiplantae</taxon>
        <taxon>Streptophyta</taxon>
        <taxon>Embryophyta</taxon>
        <taxon>Tracheophyta</taxon>
        <taxon>Spermatophyta</taxon>
        <taxon>Magnoliopsida</taxon>
        <taxon>eudicotyledons</taxon>
        <taxon>Gunneridae</taxon>
        <taxon>Pentapetalae</taxon>
        <taxon>asterids</taxon>
        <taxon>Ericales</taxon>
        <taxon>Theaceae</taxon>
        <taxon>Camellia</taxon>
    </lineage>
</organism>
<sequence length="357" mass="40656">MGLVVYWYDFVCFGIVGGAFLGSIYVIWMREGAGKCKEDRTMYESLVVTPPPDDIHGGYAAAAVAAGVSSTPRGHVSSTQLWTSCWRGLHPIWLLALRFASFLIMAALLVWDVIIYDPSVFAYYTEWTFALVIVYFAIGTIVSANGCMVYYWKKPPFATVQREEFLRRDVEESQSICTNAMTFRAKEMSGTIKLQSHYDQEAIEQRAGFWGYLMQIAYQTCAGAVIITDLVFWCIIVPFLTDAHLELNLLMGCMHTLNAIFLLLDAAVNSLPFPWFRLAYFVIWSCCYVIFEWVVHACGYSSLWPYPFLELGVPWAPLWYFCLAVAHIPCYGLYALLIRAKNSIFPRMFPQSFVMSF</sequence>
<evidence type="ECO:0000313" key="3">
    <source>
        <dbReference type="Proteomes" id="UP000593564"/>
    </source>
</evidence>
<protein>
    <submittedName>
        <fullName evidence="2">Uncharacterized protein</fullName>
    </submittedName>
</protein>
<name>A0A7J7G911_CAMSI</name>
<dbReference type="PANTHER" id="PTHR12242">
    <property type="entry name" value="OS02G0130600 PROTEIN-RELATED"/>
    <property type="match status" value="1"/>
</dbReference>
<dbReference type="AlphaFoldDB" id="A0A7J7G911"/>
<feature type="transmembrane region" description="Helical" evidence="1">
    <location>
        <begin position="6"/>
        <end position="28"/>
    </location>
</feature>
<feature type="transmembrane region" description="Helical" evidence="1">
    <location>
        <begin position="278"/>
        <end position="297"/>
    </location>
</feature>
<feature type="transmembrane region" description="Helical" evidence="1">
    <location>
        <begin position="127"/>
        <end position="152"/>
    </location>
</feature>
<evidence type="ECO:0000313" key="2">
    <source>
        <dbReference type="EMBL" id="KAF5937253.1"/>
    </source>
</evidence>
<accession>A0A7J7G911</accession>
<dbReference type="GO" id="GO:0016020">
    <property type="term" value="C:membrane"/>
    <property type="evidence" value="ECO:0007669"/>
    <property type="project" value="TreeGrafter"/>
</dbReference>
<keyword evidence="1" id="KW-1133">Transmembrane helix</keyword>
<gene>
    <name evidence="2" type="ORF">HYC85_024759</name>
</gene>
<proteinExistence type="predicted"/>
<feature type="transmembrane region" description="Helical" evidence="1">
    <location>
        <begin position="247"/>
        <end position="266"/>
    </location>
</feature>
<dbReference type="PANTHER" id="PTHR12242:SF6">
    <property type="entry name" value="PROTEIN ROLLING PROTEIN"/>
    <property type="match status" value="1"/>
</dbReference>
<keyword evidence="1" id="KW-0472">Membrane</keyword>
<evidence type="ECO:0000256" key="1">
    <source>
        <dbReference type="SAM" id="Phobius"/>
    </source>
</evidence>
<comment type="caution">
    <text evidence="2">The sequence shown here is derived from an EMBL/GenBank/DDBJ whole genome shotgun (WGS) entry which is preliminary data.</text>
</comment>
<reference evidence="3" key="1">
    <citation type="journal article" date="2020" name="Nat. Commun.">
        <title>Genome assembly of wild tea tree DASZ reveals pedigree and selection history of tea varieties.</title>
        <authorList>
            <person name="Zhang W."/>
            <person name="Zhang Y."/>
            <person name="Qiu H."/>
            <person name="Guo Y."/>
            <person name="Wan H."/>
            <person name="Zhang X."/>
            <person name="Scossa F."/>
            <person name="Alseekh S."/>
            <person name="Zhang Q."/>
            <person name="Wang P."/>
            <person name="Xu L."/>
            <person name="Schmidt M.H."/>
            <person name="Jia X."/>
            <person name="Li D."/>
            <person name="Zhu A."/>
            <person name="Guo F."/>
            <person name="Chen W."/>
            <person name="Ni D."/>
            <person name="Usadel B."/>
            <person name="Fernie A.R."/>
            <person name="Wen W."/>
        </authorList>
    </citation>
    <scope>NUCLEOTIDE SEQUENCE [LARGE SCALE GENOMIC DNA]</scope>
    <source>
        <strain evidence="3">cv. G240</strain>
    </source>
</reference>
<feature type="transmembrane region" description="Helical" evidence="1">
    <location>
        <begin position="92"/>
        <end position="115"/>
    </location>
</feature>
<feature type="transmembrane region" description="Helical" evidence="1">
    <location>
        <begin position="317"/>
        <end position="338"/>
    </location>
</feature>
<dbReference type="Proteomes" id="UP000593564">
    <property type="component" value="Unassembled WGS sequence"/>
</dbReference>
<reference evidence="2 3" key="2">
    <citation type="submission" date="2020-07" db="EMBL/GenBank/DDBJ databases">
        <title>Genome assembly of wild tea tree DASZ reveals pedigree and selection history of tea varieties.</title>
        <authorList>
            <person name="Zhang W."/>
        </authorList>
    </citation>
    <scope>NUCLEOTIDE SEQUENCE [LARGE SCALE GENOMIC DNA]</scope>
    <source>
        <strain evidence="3">cv. G240</strain>
        <tissue evidence="2">Leaf</tissue>
    </source>
</reference>
<keyword evidence="3" id="KW-1185">Reference proteome</keyword>
<feature type="transmembrane region" description="Helical" evidence="1">
    <location>
        <begin position="216"/>
        <end position="241"/>
    </location>
</feature>